<dbReference type="SUPFAM" id="SSF53300">
    <property type="entry name" value="vWA-like"/>
    <property type="match status" value="1"/>
</dbReference>
<evidence type="ECO:0000256" key="1">
    <source>
        <dbReference type="SAM" id="MobiDB-lite"/>
    </source>
</evidence>
<dbReference type="SMART" id="SM00327">
    <property type="entry name" value="VWA"/>
    <property type="match status" value="1"/>
</dbReference>
<dbReference type="Pfam" id="PF00092">
    <property type="entry name" value="VWA"/>
    <property type="match status" value="1"/>
</dbReference>
<evidence type="ECO:0000256" key="2">
    <source>
        <dbReference type="SAM" id="SignalP"/>
    </source>
</evidence>
<dbReference type="Gene3D" id="3.40.50.410">
    <property type="entry name" value="von Willebrand factor, type A domain"/>
    <property type="match status" value="1"/>
</dbReference>
<evidence type="ECO:0000259" key="3">
    <source>
        <dbReference type="PROSITE" id="PS50234"/>
    </source>
</evidence>
<name>A0ABS2WEZ0_9BACL</name>
<comment type="caution">
    <text evidence="4">The sequence shown here is derived from an EMBL/GenBank/DDBJ whole genome shotgun (WGS) entry which is preliminary data.</text>
</comment>
<feature type="signal peptide" evidence="2">
    <location>
        <begin position="1"/>
        <end position="25"/>
    </location>
</feature>
<feature type="region of interest" description="Disordered" evidence="1">
    <location>
        <begin position="123"/>
        <end position="147"/>
    </location>
</feature>
<dbReference type="EMBL" id="JAFHAP010000002">
    <property type="protein sequence ID" value="MBN2908102.1"/>
    <property type="molecule type" value="Genomic_DNA"/>
</dbReference>
<dbReference type="PROSITE" id="PS50234">
    <property type="entry name" value="VWFA"/>
    <property type="match status" value="1"/>
</dbReference>
<keyword evidence="5" id="KW-1185">Reference proteome</keyword>
<proteinExistence type="predicted"/>
<feature type="domain" description="VWFA" evidence="3">
    <location>
        <begin position="150"/>
        <end position="345"/>
    </location>
</feature>
<sequence length="451" mass="49982">MTTKNMKRRVLSVFIICYLSFFTTACGSSVIGQTDNSHQKNSHPVKKGPFQAVEPTQQNIDKLLAEGPGIYAGNKYDKKKVEQEMLKVKNAPARVQYNKMVELLAEDYTDAKRYYENFDTSIGQMTAPPDAKGGSTETGSSSQANKQKVNVEILLDASGSMNAKIEGKTKMEMAKEAINKFLSSLPKEVNVSLRVYGNKGSNKPADKAVSCQSSDIIYPLQPYDSASFNQAITPVKPMGWTPLARAIQQAQTDLQSETGAKNIVYVVSDGVETCGGDPVAAAQALHASNIQAVVNIIGFDVDDAGQRALKAVAEAGSGKYATVKTAQDFDTYFENEKKVGLLDYLFWANKNYDKSSEIAMKKQTEVVNTSVATFNKVSNEFNRMIDACQVIHPDDILGCSGELGQLINNRYELLKNWNDRMEQKVWWDIQHNWDRFNERVSRQLDEGTKTP</sequence>
<dbReference type="InterPro" id="IPR002035">
    <property type="entry name" value="VWF_A"/>
</dbReference>
<evidence type="ECO:0000313" key="5">
    <source>
        <dbReference type="Proteomes" id="UP001177120"/>
    </source>
</evidence>
<dbReference type="PROSITE" id="PS51257">
    <property type="entry name" value="PROKAR_LIPOPROTEIN"/>
    <property type="match status" value="1"/>
</dbReference>
<accession>A0ABS2WEZ0</accession>
<feature type="chain" id="PRO_5045756232" evidence="2">
    <location>
        <begin position="26"/>
        <end position="451"/>
    </location>
</feature>
<dbReference type="RefSeq" id="WP_205492265.1">
    <property type="nucleotide sequence ID" value="NZ_JAFHAP010000002.1"/>
</dbReference>
<reference evidence="4" key="1">
    <citation type="journal article" date="2024" name="Int. J. Syst. Evol. Microbiol.">
        <title>Polycladomyces zharkentensis sp. nov., a novel thermophilic cellulose- and starch-degrading member of the Bacillota from a geothermal aquifer in Kazakhstan.</title>
        <authorList>
            <person name="Mashzhan A."/>
            <person name="Kistaubayeva A."/>
            <person name="Javier-Lopez R."/>
            <person name="Bissenova U."/>
            <person name="Bissenbay A."/>
            <person name="Birkeland N.K."/>
        </authorList>
    </citation>
    <scope>NUCLEOTIDE SEQUENCE</scope>
    <source>
        <strain evidence="4">ZKZ2T</strain>
    </source>
</reference>
<dbReference type="Proteomes" id="UP001177120">
    <property type="component" value="Unassembled WGS sequence"/>
</dbReference>
<protein>
    <submittedName>
        <fullName evidence="4">VWA domain-containing protein</fullName>
    </submittedName>
</protein>
<gene>
    <name evidence="4" type="ORF">JQC72_01005</name>
</gene>
<feature type="compositionally biased region" description="Polar residues" evidence="1">
    <location>
        <begin position="135"/>
        <end position="147"/>
    </location>
</feature>
<evidence type="ECO:0000313" key="4">
    <source>
        <dbReference type="EMBL" id="MBN2908102.1"/>
    </source>
</evidence>
<keyword evidence="2" id="KW-0732">Signal</keyword>
<dbReference type="InterPro" id="IPR036465">
    <property type="entry name" value="vWFA_dom_sf"/>
</dbReference>
<organism evidence="4 5">
    <name type="scientific">Polycladomyces zharkentensis</name>
    <dbReference type="NCBI Taxonomy" id="2807616"/>
    <lineage>
        <taxon>Bacteria</taxon>
        <taxon>Bacillati</taxon>
        <taxon>Bacillota</taxon>
        <taxon>Bacilli</taxon>
        <taxon>Bacillales</taxon>
        <taxon>Thermoactinomycetaceae</taxon>
        <taxon>Polycladomyces</taxon>
    </lineage>
</organism>